<reference evidence="1 2" key="1">
    <citation type="journal article" date="2020" name="Cell">
        <title>Large-Scale Comparative Analyses of Tick Genomes Elucidate Their Genetic Diversity and Vector Capacities.</title>
        <authorList>
            <consortium name="Tick Genome and Microbiome Consortium (TIGMIC)"/>
            <person name="Jia N."/>
            <person name="Wang J."/>
            <person name="Shi W."/>
            <person name="Du L."/>
            <person name="Sun Y."/>
            <person name="Zhan W."/>
            <person name="Jiang J.F."/>
            <person name="Wang Q."/>
            <person name="Zhang B."/>
            <person name="Ji P."/>
            <person name="Bell-Sakyi L."/>
            <person name="Cui X.M."/>
            <person name="Yuan T.T."/>
            <person name="Jiang B.G."/>
            <person name="Yang W.F."/>
            <person name="Lam T.T."/>
            <person name="Chang Q.C."/>
            <person name="Ding S.J."/>
            <person name="Wang X.J."/>
            <person name="Zhu J.G."/>
            <person name="Ruan X.D."/>
            <person name="Zhao L."/>
            <person name="Wei J.T."/>
            <person name="Ye R.Z."/>
            <person name="Que T.C."/>
            <person name="Du C.H."/>
            <person name="Zhou Y.H."/>
            <person name="Cheng J.X."/>
            <person name="Dai P.F."/>
            <person name="Guo W.B."/>
            <person name="Han X.H."/>
            <person name="Huang E.J."/>
            <person name="Li L.F."/>
            <person name="Wei W."/>
            <person name="Gao Y.C."/>
            <person name="Liu J.Z."/>
            <person name="Shao H.Z."/>
            <person name="Wang X."/>
            <person name="Wang C.C."/>
            <person name="Yang T.C."/>
            <person name="Huo Q.B."/>
            <person name="Li W."/>
            <person name="Chen H.Y."/>
            <person name="Chen S.E."/>
            <person name="Zhou L.G."/>
            <person name="Ni X.B."/>
            <person name="Tian J.H."/>
            <person name="Sheng Y."/>
            <person name="Liu T."/>
            <person name="Pan Y.S."/>
            <person name="Xia L.Y."/>
            <person name="Li J."/>
            <person name="Zhao F."/>
            <person name="Cao W.C."/>
        </authorList>
    </citation>
    <scope>NUCLEOTIDE SEQUENCE [LARGE SCALE GENOMIC DNA]</scope>
    <source>
        <strain evidence="1">Iper-2018</strain>
    </source>
</reference>
<proteinExistence type="predicted"/>
<keyword evidence="2" id="KW-1185">Reference proteome</keyword>
<accession>A0AC60Q4U2</accession>
<evidence type="ECO:0000313" key="1">
    <source>
        <dbReference type="EMBL" id="KAG0428800.1"/>
    </source>
</evidence>
<organism evidence="1 2">
    <name type="scientific">Ixodes persulcatus</name>
    <name type="common">Taiga tick</name>
    <dbReference type="NCBI Taxonomy" id="34615"/>
    <lineage>
        <taxon>Eukaryota</taxon>
        <taxon>Metazoa</taxon>
        <taxon>Ecdysozoa</taxon>
        <taxon>Arthropoda</taxon>
        <taxon>Chelicerata</taxon>
        <taxon>Arachnida</taxon>
        <taxon>Acari</taxon>
        <taxon>Parasitiformes</taxon>
        <taxon>Ixodida</taxon>
        <taxon>Ixodoidea</taxon>
        <taxon>Ixodidae</taxon>
        <taxon>Ixodinae</taxon>
        <taxon>Ixodes</taxon>
    </lineage>
</organism>
<dbReference type="EMBL" id="JABSTQ010009479">
    <property type="protein sequence ID" value="KAG0428800.1"/>
    <property type="molecule type" value="Genomic_DNA"/>
</dbReference>
<comment type="caution">
    <text evidence="1">The sequence shown here is derived from an EMBL/GenBank/DDBJ whole genome shotgun (WGS) entry which is preliminary data.</text>
</comment>
<evidence type="ECO:0000313" key="2">
    <source>
        <dbReference type="Proteomes" id="UP000805193"/>
    </source>
</evidence>
<name>A0AC60Q4U2_IXOPE</name>
<gene>
    <name evidence="1" type="ORF">HPB47_024232</name>
</gene>
<protein>
    <submittedName>
        <fullName evidence="1">Uncharacterized protein</fullName>
    </submittedName>
</protein>
<sequence>MGLGLKFNTSKSAAVVFSGSLETTLDSLRLGGSDVPILNSYKYLGITMSNDTDYLQGHHTHLRQAALRGASILRKRSLWSCNRFIVSRELWKAVMVPGLTFANAVVCVPGDVRANMERRQREVGRQALGCHGAVANEAVQGDLGWSSFEAREASSKIAYDGRLRLMDRCRWAKRLFIYTNLTGLRTRWQKRLYQLQHKYGFFSDPVDASTETEWTSEVRKRVRDSETQQWLQDAQTKSTLGVYLANKITIASEVRLYDNSLGSRFLFEARAGALRTLSYRRRFDTTVTSTMCRVCGVNDETVEHIVLDCARLKPSRSQDNGPRRPRPLALAEALGFTDSEIGKSTAVCPATGLKVASNDTKRLVAETKKETGGLVAEDPPQGALRHLRSQAWAQTLFESSRFKGK</sequence>
<dbReference type="Proteomes" id="UP000805193">
    <property type="component" value="Unassembled WGS sequence"/>
</dbReference>